<dbReference type="InterPro" id="IPR036938">
    <property type="entry name" value="PAP2/HPO_sf"/>
</dbReference>
<evidence type="ECO:0000313" key="3">
    <source>
        <dbReference type="EMBL" id="UFW89366.1"/>
    </source>
</evidence>
<accession>A0ABY3QUT3</accession>
<dbReference type="RefSeq" id="WP_231144419.1">
    <property type="nucleotide sequence ID" value="NZ_CP088100.1"/>
</dbReference>
<feature type="transmembrane region" description="Helical" evidence="1">
    <location>
        <begin position="120"/>
        <end position="136"/>
    </location>
</feature>
<protein>
    <submittedName>
        <fullName evidence="3">Phosphatase PAP2 family protein</fullName>
    </submittedName>
</protein>
<feature type="transmembrane region" description="Helical" evidence="1">
    <location>
        <begin position="205"/>
        <end position="227"/>
    </location>
</feature>
<proteinExistence type="predicted"/>
<reference evidence="3" key="1">
    <citation type="submission" date="2021-11" db="EMBL/GenBank/DDBJ databases">
        <title>Australian commercial rhizobial inoculants.</title>
        <authorList>
            <person name="Kohlmeier M.G."/>
            <person name="O'Hara G.W."/>
            <person name="Colombi E."/>
            <person name="Ramsay J.P."/>
            <person name="Terpolilli J."/>
        </authorList>
    </citation>
    <scope>NUCLEOTIDE SEQUENCE</scope>
    <source>
        <strain evidence="3">CC829</strain>
    </source>
</reference>
<feature type="transmembrane region" description="Helical" evidence="1">
    <location>
        <begin position="50"/>
        <end position="74"/>
    </location>
</feature>
<evidence type="ECO:0000256" key="1">
    <source>
        <dbReference type="SAM" id="Phobius"/>
    </source>
</evidence>
<dbReference type="Pfam" id="PF14378">
    <property type="entry name" value="PAP2_3"/>
    <property type="match status" value="1"/>
</dbReference>
<dbReference type="InterPro" id="IPR026841">
    <property type="entry name" value="Aur1/Ipt1"/>
</dbReference>
<dbReference type="EMBL" id="CP088100">
    <property type="protein sequence ID" value="UFW89366.1"/>
    <property type="molecule type" value="Genomic_DNA"/>
</dbReference>
<sequence>MVLGSFCLGLLLTEFRIEWCSYLTMLGIAALYGTVGHLNARSAAGDPRIYATLLMQAQFISMIVLITSLGYVAASANLPMQEENLLTLDRRLGLDFRAYLGVVNDQLQLRWAFEQTYNSIQWQLVILILILPLFGHHRRAAEFALAFAIALIVTTIISTLVPATGVYHALGLVPSDHPNVEPVVYYGTLKELPLVRDGTTRLLNAYLLGPILTFPSFHAISAALYAWVFWPFRWLRAVGLLWNAVMVAATPIGGGHFFADVAAGLIIAVAATYAVRRVGKYLTSDRQSNKRL</sequence>
<keyword evidence="4" id="KW-1185">Reference proteome</keyword>
<keyword evidence="1" id="KW-1133">Transmembrane helix</keyword>
<keyword evidence="1" id="KW-0812">Transmembrane</keyword>
<feature type="transmembrane region" description="Helical" evidence="1">
    <location>
        <begin position="143"/>
        <end position="170"/>
    </location>
</feature>
<dbReference type="Proteomes" id="UP001430990">
    <property type="component" value="Chromosome"/>
</dbReference>
<dbReference type="Gene3D" id="1.20.144.10">
    <property type="entry name" value="Phosphatidic acid phosphatase type 2/haloperoxidase"/>
    <property type="match status" value="1"/>
</dbReference>
<gene>
    <name evidence="3" type="ORF">BjapCC829_12975</name>
</gene>
<dbReference type="CDD" id="cd01610">
    <property type="entry name" value="PAP2_like"/>
    <property type="match status" value="1"/>
</dbReference>
<feature type="transmembrane region" description="Helical" evidence="1">
    <location>
        <begin position="234"/>
        <end position="252"/>
    </location>
</feature>
<organism evidence="3 4">
    <name type="scientific">Bradyrhizobium barranii</name>
    <dbReference type="NCBI Taxonomy" id="2992140"/>
    <lineage>
        <taxon>Bacteria</taxon>
        <taxon>Pseudomonadati</taxon>
        <taxon>Pseudomonadota</taxon>
        <taxon>Alphaproteobacteria</taxon>
        <taxon>Hyphomicrobiales</taxon>
        <taxon>Nitrobacteraceae</taxon>
        <taxon>Bradyrhizobium</taxon>
    </lineage>
</organism>
<dbReference type="SUPFAM" id="SSF48317">
    <property type="entry name" value="Acid phosphatase/Vanadium-dependent haloperoxidase"/>
    <property type="match status" value="1"/>
</dbReference>
<name>A0ABY3QUT3_9BRAD</name>
<evidence type="ECO:0000313" key="4">
    <source>
        <dbReference type="Proteomes" id="UP001430990"/>
    </source>
</evidence>
<feature type="transmembrane region" description="Helical" evidence="1">
    <location>
        <begin position="258"/>
        <end position="276"/>
    </location>
</feature>
<keyword evidence="1" id="KW-0472">Membrane</keyword>
<feature type="transmembrane region" description="Helical" evidence="1">
    <location>
        <begin position="20"/>
        <end position="38"/>
    </location>
</feature>
<evidence type="ECO:0000259" key="2">
    <source>
        <dbReference type="Pfam" id="PF14378"/>
    </source>
</evidence>
<feature type="domain" description="Inositolphosphotransferase Aur1/Ipt1" evidence="2">
    <location>
        <begin position="84"/>
        <end position="273"/>
    </location>
</feature>